<keyword evidence="3" id="KW-1185">Reference proteome</keyword>
<reference evidence="2 3" key="1">
    <citation type="journal article" date="2019" name="Commun. Biol.">
        <title>The bagworm genome reveals a unique fibroin gene that provides high tensile strength.</title>
        <authorList>
            <person name="Kono N."/>
            <person name="Nakamura H."/>
            <person name="Ohtoshi R."/>
            <person name="Tomita M."/>
            <person name="Numata K."/>
            <person name="Arakawa K."/>
        </authorList>
    </citation>
    <scope>NUCLEOTIDE SEQUENCE [LARGE SCALE GENOMIC DNA]</scope>
</reference>
<evidence type="ECO:0000256" key="1">
    <source>
        <dbReference type="SAM" id="MobiDB-lite"/>
    </source>
</evidence>
<proteinExistence type="predicted"/>
<sequence>MKVLQNRLSVGERYSVEAKSATRESTPVRSSLRNATGDVLSYGKKLQKKKRTASTPRCRIASSVLQVGLQHRRRAVAAGNVDSRCCHCYGARTSFQNFRRGLCSDERLPMLVSIYDVEATSQTTIYRWYAEFRRDCASLSTVPTGRPGKSNPKRRDAHRPPEDSDRAAGTRERCKRTNTARLVQAPRPGYFGACLHYKLERALNASPFSLRLIPIIFRPK</sequence>
<evidence type="ECO:0000313" key="3">
    <source>
        <dbReference type="Proteomes" id="UP000299102"/>
    </source>
</evidence>
<gene>
    <name evidence="2" type="ORF">EVAR_88979_1</name>
</gene>
<feature type="compositionally biased region" description="Basic and acidic residues" evidence="1">
    <location>
        <begin position="158"/>
        <end position="172"/>
    </location>
</feature>
<name>A0A4C1VP80_EUMVA</name>
<evidence type="ECO:0008006" key="4">
    <source>
        <dbReference type="Google" id="ProtNLM"/>
    </source>
</evidence>
<protein>
    <recommendedName>
        <fullName evidence="4">Mos1 transposase HTH domain-containing protein</fullName>
    </recommendedName>
</protein>
<organism evidence="2 3">
    <name type="scientific">Eumeta variegata</name>
    <name type="common">Bagworm moth</name>
    <name type="synonym">Eumeta japonica</name>
    <dbReference type="NCBI Taxonomy" id="151549"/>
    <lineage>
        <taxon>Eukaryota</taxon>
        <taxon>Metazoa</taxon>
        <taxon>Ecdysozoa</taxon>
        <taxon>Arthropoda</taxon>
        <taxon>Hexapoda</taxon>
        <taxon>Insecta</taxon>
        <taxon>Pterygota</taxon>
        <taxon>Neoptera</taxon>
        <taxon>Endopterygota</taxon>
        <taxon>Lepidoptera</taxon>
        <taxon>Glossata</taxon>
        <taxon>Ditrysia</taxon>
        <taxon>Tineoidea</taxon>
        <taxon>Psychidae</taxon>
        <taxon>Oiketicinae</taxon>
        <taxon>Eumeta</taxon>
    </lineage>
</organism>
<feature type="region of interest" description="Disordered" evidence="1">
    <location>
        <begin position="140"/>
        <end position="174"/>
    </location>
</feature>
<comment type="caution">
    <text evidence="2">The sequence shown here is derived from an EMBL/GenBank/DDBJ whole genome shotgun (WGS) entry which is preliminary data.</text>
</comment>
<accession>A0A4C1VP80</accession>
<dbReference type="Proteomes" id="UP000299102">
    <property type="component" value="Unassembled WGS sequence"/>
</dbReference>
<evidence type="ECO:0000313" key="2">
    <source>
        <dbReference type="EMBL" id="GBP40918.1"/>
    </source>
</evidence>
<dbReference type="AlphaFoldDB" id="A0A4C1VP80"/>
<dbReference type="EMBL" id="BGZK01000389">
    <property type="protein sequence ID" value="GBP40918.1"/>
    <property type="molecule type" value="Genomic_DNA"/>
</dbReference>